<evidence type="ECO:0000313" key="2">
    <source>
        <dbReference type="EMBL" id="JAG30442.1"/>
    </source>
</evidence>
<reference evidence="2" key="2">
    <citation type="submission" date="2014-07" db="EMBL/GenBank/DDBJ databases">
        <authorList>
            <person name="Hull J."/>
        </authorList>
    </citation>
    <scope>NUCLEOTIDE SEQUENCE</scope>
</reference>
<sequence>QQNLKSSNEFQETYIITTMDNPFMTVYKGDFIWPYIAPIIFKPREPPDCPAPPPPENGKRNLIQLEPCQCDRHSWSPHFARARHLKMKEDAFREAMVAVAAQRAVLEKEIIEHPCTDSEDVVASLYQLNFNKKNFPVVAYRPMMADHDDPVVTPVAMLKTGLDNLSYQDPTKFRNIAIKVEEAGAPRKVTFHKEPQEEVQFSQRSEYQDSLSKTGAETTKAALQFKEPVLSTRRRKPCSCL</sequence>
<gene>
    <name evidence="2" type="ORF">CM83_3520</name>
</gene>
<feature type="compositionally biased region" description="Polar residues" evidence="1">
    <location>
        <begin position="199"/>
        <end position="217"/>
    </location>
</feature>
<feature type="non-terminal residue" evidence="2">
    <location>
        <position position="1"/>
    </location>
</feature>
<feature type="region of interest" description="Disordered" evidence="1">
    <location>
        <begin position="194"/>
        <end position="219"/>
    </location>
</feature>
<proteinExistence type="predicted"/>
<dbReference type="AlphaFoldDB" id="A0A0A9YBI4"/>
<organism evidence="2">
    <name type="scientific">Lygus hesperus</name>
    <name type="common">Western plant bug</name>
    <dbReference type="NCBI Taxonomy" id="30085"/>
    <lineage>
        <taxon>Eukaryota</taxon>
        <taxon>Metazoa</taxon>
        <taxon>Ecdysozoa</taxon>
        <taxon>Arthropoda</taxon>
        <taxon>Hexapoda</taxon>
        <taxon>Insecta</taxon>
        <taxon>Pterygota</taxon>
        <taxon>Neoptera</taxon>
        <taxon>Paraneoptera</taxon>
        <taxon>Hemiptera</taxon>
        <taxon>Heteroptera</taxon>
        <taxon>Panheteroptera</taxon>
        <taxon>Cimicomorpha</taxon>
        <taxon>Miridae</taxon>
        <taxon>Mirini</taxon>
        <taxon>Lygus</taxon>
    </lineage>
</organism>
<accession>A0A0A9YBI4</accession>
<dbReference type="EMBL" id="GBHO01013162">
    <property type="protein sequence ID" value="JAG30442.1"/>
    <property type="molecule type" value="Transcribed_RNA"/>
</dbReference>
<name>A0A0A9YBI4_LYGHE</name>
<reference evidence="2" key="1">
    <citation type="journal article" date="2014" name="PLoS ONE">
        <title>Transcriptome-Based Identification of ABC Transporters in the Western Tarnished Plant Bug Lygus hesperus.</title>
        <authorList>
            <person name="Hull J.J."/>
            <person name="Chaney K."/>
            <person name="Geib S.M."/>
            <person name="Fabrick J.A."/>
            <person name="Brent C.S."/>
            <person name="Walsh D."/>
            <person name="Lavine L.C."/>
        </authorList>
    </citation>
    <scope>NUCLEOTIDE SEQUENCE</scope>
</reference>
<evidence type="ECO:0000256" key="1">
    <source>
        <dbReference type="SAM" id="MobiDB-lite"/>
    </source>
</evidence>
<protein>
    <submittedName>
        <fullName evidence="2">Uncharacterized protein</fullName>
    </submittedName>
</protein>